<proteinExistence type="predicted"/>
<dbReference type="EMBL" id="GDHC01016401">
    <property type="protein sequence ID" value="JAQ02228.1"/>
    <property type="molecule type" value="Transcribed_RNA"/>
</dbReference>
<dbReference type="AlphaFoldDB" id="A0A0A9X5W7"/>
<dbReference type="EMBL" id="GBHO01028563">
    <property type="protein sequence ID" value="JAG15041.1"/>
    <property type="molecule type" value="Transcribed_RNA"/>
</dbReference>
<name>A0A0A9X5W7_LYGHE</name>
<evidence type="ECO:0000313" key="1">
    <source>
        <dbReference type="EMBL" id="JAG15041.1"/>
    </source>
</evidence>
<sequence length="118" mass="12845">MSVMATTILGNSENVDDGYIQQVSPHMKHNFAPAALTKVPVSIENDHSVSISYIIITFLLTASCRERRDYYENGDLSAMTCSVSKRICPSHSSPATSLVLATTVRLFTAVTATMSCRV</sequence>
<gene>
    <name evidence="1" type="ORF">CM83_8020</name>
    <name evidence="2" type="ORF">g.5812</name>
</gene>
<organism evidence="1">
    <name type="scientific">Lygus hesperus</name>
    <name type="common">Western plant bug</name>
    <dbReference type="NCBI Taxonomy" id="30085"/>
    <lineage>
        <taxon>Eukaryota</taxon>
        <taxon>Metazoa</taxon>
        <taxon>Ecdysozoa</taxon>
        <taxon>Arthropoda</taxon>
        <taxon>Hexapoda</taxon>
        <taxon>Insecta</taxon>
        <taxon>Pterygota</taxon>
        <taxon>Neoptera</taxon>
        <taxon>Paraneoptera</taxon>
        <taxon>Hemiptera</taxon>
        <taxon>Heteroptera</taxon>
        <taxon>Panheteroptera</taxon>
        <taxon>Cimicomorpha</taxon>
        <taxon>Miridae</taxon>
        <taxon>Mirini</taxon>
        <taxon>Lygus</taxon>
    </lineage>
</organism>
<reference evidence="1" key="2">
    <citation type="submission" date="2014-07" db="EMBL/GenBank/DDBJ databases">
        <authorList>
            <person name="Hull J."/>
        </authorList>
    </citation>
    <scope>NUCLEOTIDE SEQUENCE</scope>
</reference>
<accession>A0A0A9X5W7</accession>
<reference evidence="1" key="1">
    <citation type="journal article" date="2014" name="PLoS ONE">
        <title>Transcriptome-Based Identification of ABC Transporters in the Western Tarnished Plant Bug Lygus hesperus.</title>
        <authorList>
            <person name="Hull J.J."/>
            <person name="Chaney K."/>
            <person name="Geib S.M."/>
            <person name="Fabrick J.A."/>
            <person name="Brent C.S."/>
            <person name="Walsh D."/>
            <person name="Lavine L.C."/>
        </authorList>
    </citation>
    <scope>NUCLEOTIDE SEQUENCE</scope>
</reference>
<evidence type="ECO:0000313" key="2">
    <source>
        <dbReference type="EMBL" id="JAQ02228.1"/>
    </source>
</evidence>
<protein>
    <submittedName>
        <fullName evidence="1">Uncharacterized protein</fullName>
    </submittedName>
</protein>
<reference evidence="2" key="3">
    <citation type="journal article" date="2016" name="Gigascience">
        <title>De novo construction of an expanded transcriptome assembly for the western tarnished plant bug, Lygus hesperus.</title>
        <authorList>
            <person name="Tassone E.E."/>
            <person name="Geib S.M."/>
            <person name="Hall B."/>
            <person name="Fabrick J.A."/>
            <person name="Brent C.S."/>
            <person name="Hull J.J."/>
        </authorList>
    </citation>
    <scope>NUCLEOTIDE SEQUENCE</scope>
</reference>